<evidence type="ECO:0000259" key="11">
    <source>
        <dbReference type="PROSITE" id="PS50928"/>
    </source>
</evidence>
<dbReference type="InterPro" id="IPR054864">
    <property type="entry name" value="OppC_permease"/>
</dbReference>
<dbReference type="PANTHER" id="PTHR43386">
    <property type="entry name" value="OLIGOPEPTIDE TRANSPORT SYSTEM PERMEASE PROTEIN APPC"/>
    <property type="match status" value="1"/>
</dbReference>
<dbReference type="OrthoDB" id="9783218at2"/>
<dbReference type="NCBIfam" id="NF043080">
    <property type="entry name" value="MMSYN1_0166"/>
    <property type="match status" value="1"/>
</dbReference>
<dbReference type="SUPFAM" id="SSF161098">
    <property type="entry name" value="MetI-like"/>
    <property type="match status" value="1"/>
</dbReference>
<evidence type="ECO:0000256" key="8">
    <source>
        <dbReference type="ARBA" id="ARBA00023136"/>
    </source>
</evidence>
<dbReference type="AlphaFoldDB" id="A0A4R9C3K3"/>
<dbReference type="EMBL" id="SCFR01000018">
    <property type="protein sequence ID" value="TFF65596.1"/>
    <property type="molecule type" value="Genomic_DNA"/>
</dbReference>
<dbReference type="InterPro" id="IPR000515">
    <property type="entry name" value="MetI-like"/>
</dbReference>
<evidence type="ECO:0000313" key="12">
    <source>
        <dbReference type="EMBL" id="TFF65596.1"/>
    </source>
</evidence>
<feature type="domain" description="ABC transmembrane type-1" evidence="11">
    <location>
        <begin position="115"/>
        <end position="303"/>
    </location>
</feature>
<dbReference type="Proteomes" id="UP000297454">
    <property type="component" value="Unassembled WGS sequence"/>
</dbReference>
<keyword evidence="5" id="KW-0571">Peptide transport</keyword>
<evidence type="ECO:0000313" key="13">
    <source>
        <dbReference type="Proteomes" id="UP000297454"/>
    </source>
</evidence>
<feature type="transmembrane region" description="Helical" evidence="10">
    <location>
        <begin position="153"/>
        <end position="174"/>
    </location>
</feature>
<keyword evidence="3" id="KW-1003">Cell membrane</keyword>
<evidence type="ECO:0000256" key="10">
    <source>
        <dbReference type="RuleBase" id="RU363032"/>
    </source>
</evidence>
<dbReference type="GO" id="GO:0015833">
    <property type="term" value="P:peptide transport"/>
    <property type="evidence" value="ECO:0007669"/>
    <property type="project" value="UniProtKB-KW"/>
</dbReference>
<dbReference type="Pfam" id="PF12911">
    <property type="entry name" value="OppC_N"/>
    <property type="match status" value="1"/>
</dbReference>
<evidence type="ECO:0000256" key="2">
    <source>
        <dbReference type="ARBA" id="ARBA00022448"/>
    </source>
</evidence>
<dbReference type="PANTHER" id="PTHR43386:SF24">
    <property type="entry name" value="OLIGOPEPTIDE TRANSPORT SYSTEM PERMEASE PROTEIN AMID"/>
    <property type="match status" value="1"/>
</dbReference>
<proteinExistence type="inferred from homology"/>
<name>A0A4R9C3K3_9FIRM</name>
<feature type="transmembrane region" description="Helical" evidence="10">
    <location>
        <begin position="50"/>
        <end position="71"/>
    </location>
</feature>
<evidence type="ECO:0000256" key="6">
    <source>
        <dbReference type="ARBA" id="ARBA00022927"/>
    </source>
</evidence>
<reference evidence="12 13" key="1">
    <citation type="submission" date="2019-01" db="EMBL/GenBank/DDBJ databases">
        <title>Draft Genome Sequences of Helcococcus ovis Strains Isolated from the Uterus and Vagina of Dairy Cows with Metritis.</title>
        <authorList>
            <person name="Cunha F."/>
            <person name="Jeon S.J."/>
            <person name="Kutzer P."/>
            <person name="Galvao K.N."/>
        </authorList>
    </citation>
    <scope>NUCLEOTIDE SEQUENCE [LARGE SCALE GENOMIC DNA]</scope>
    <source>
        <strain evidence="12 13">KG-37</strain>
    </source>
</reference>
<comment type="subcellular location">
    <subcellularLocation>
        <location evidence="1 10">Cell membrane</location>
        <topology evidence="1 10">Multi-pass membrane protein</topology>
    </subcellularLocation>
</comment>
<dbReference type="PROSITE" id="PS50928">
    <property type="entry name" value="ABC_TM1"/>
    <property type="match status" value="1"/>
</dbReference>
<dbReference type="InterPro" id="IPR025966">
    <property type="entry name" value="OppC_N"/>
</dbReference>
<feature type="transmembrane region" description="Helical" evidence="10">
    <location>
        <begin position="180"/>
        <end position="203"/>
    </location>
</feature>
<dbReference type="GO" id="GO:0055085">
    <property type="term" value="P:transmembrane transport"/>
    <property type="evidence" value="ECO:0007669"/>
    <property type="project" value="InterPro"/>
</dbReference>
<evidence type="ECO:0000256" key="4">
    <source>
        <dbReference type="ARBA" id="ARBA00022692"/>
    </source>
</evidence>
<dbReference type="Gene3D" id="1.10.3720.10">
    <property type="entry name" value="MetI-like"/>
    <property type="match status" value="1"/>
</dbReference>
<organism evidence="12 13">
    <name type="scientific">Helcococcus ovis</name>
    <dbReference type="NCBI Taxonomy" id="72026"/>
    <lineage>
        <taxon>Bacteria</taxon>
        <taxon>Bacillati</taxon>
        <taxon>Bacillota</taxon>
        <taxon>Tissierellia</taxon>
        <taxon>Tissierellales</taxon>
        <taxon>Peptoniphilaceae</taxon>
        <taxon>Helcococcus</taxon>
    </lineage>
</organism>
<evidence type="ECO:0000256" key="7">
    <source>
        <dbReference type="ARBA" id="ARBA00022989"/>
    </source>
</evidence>
<accession>A0A4R9C3K3</accession>
<dbReference type="InterPro" id="IPR050366">
    <property type="entry name" value="BP-dependent_transpt_permease"/>
</dbReference>
<dbReference type="RefSeq" id="WP_134711434.1">
    <property type="nucleotide sequence ID" value="NZ_CP119081.1"/>
</dbReference>
<dbReference type="GO" id="GO:0005886">
    <property type="term" value="C:plasma membrane"/>
    <property type="evidence" value="ECO:0007669"/>
    <property type="project" value="UniProtKB-SubCell"/>
</dbReference>
<evidence type="ECO:0000256" key="1">
    <source>
        <dbReference type="ARBA" id="ARBA00004651"/>
    </source>
</evidence>
<protein>
    <submittedName>
        <fullName evidence="12">ABC transporter permease</fullName>
    </submittedName>
</protein>
<evidence type="ECO:0000256" key="9">
    <source>
        <dbReference type="ARBA" id="ARBA00024202"/>
    </source>
</evidence>
<keyword evidence="13" id="KW-1185">Reference proteome</keyword>
<evidence type="ECO:0000256" key="3">
    <source>
        <dbReference type="ARBA" id="ARBA00022475"/>
    </source>
</evidence>
<keyword evidence="4 10" id="KW-0812">Transmembrane</keyword>
<sequence>MTEEKILSKENLTDDMFEFVHVSSRESEKIATPEYSYWGSVFKKFFSSKVAVFMLVVLVIVLSVSFIQPIFSGYDNLDLRYVNDRSKHFLPPSSEHLFGTDDVGRDVFNMVWAGARTSLTISFITTFITMTLGIVVGTIWGFNKKLDFYLMDFYNVISNIPYLLIVMILSYVLGGGTWQLIFALSATSWVGLAYFMRVQVLIIRDREYNMASKVLGSSTWKIIKHNILPHLISVIVTSAAARLPGYVSTEVFLGFVGVGLDEKIPSLGRTIQAHSQYMQSKSYLFILPVVVIAIITVSLYIVGQTLADASDPRNHEV</sequence>
<dbReference type="InterPro" id="IPR035906">
    <property type="entry name" value="MetI-like_sf"/>
</dbReference>
<dbReference type="CDD" id="cd06261">
    <property type="entry name" value="TM_PBP2"/>
    <property type="match status" value="1"/>
</dbReference>
<evidence type="ECO:0000256" key="5">
    <source>
        <dbReference type="ARBA" id="ARBA00022856"/>
    </source>
</evidence>
<feature type="transmembrane region" description="Helical" evidence="10">
    <location>
        <begin position="119"/>
        <end position="141"/>
    </location>
</feature>
<keyword evidence="6" id="KW-0653">Protein transport</keyword>
<dbReference type="GeneID" id="97030347"/>
<feature type="transmembrane region" description="Helical" evidence="10">
    <location>
        <begin position="283"/>
        <end position="303"/>
    </location>
</feature>
<keyword evidence="2 10" id="KW-0813">Transport</keyword>
<gene>
    <name evidence="12" type="ORF">EQF91_05615</name>
</gene>
<keyword evidence="7 10" id="KW-1133">Transmembrane helix</keyword>
<comment type="similarity">
    <text evidence="9">Belongs to the binding-protein-dependent transport system permease family. OppBC subfamily.</text>
</comment>
<dbReference type="Pfam" id="PF00528">
    <property type="entry name" value="BPD_transp_1"/>
    <property type="match status" value="1"/>
</dbReference>
<keyword evidence="8 10" id="KW-0472">Membrane</keyword>
<dbReference type="GO" id="GO:0015031">
    <property type="term" value="P:protein transport"/>
    <property type="evidence" value="ECO:0007669"/>
    <property type="project" value="UniProtKB-KW"/>
</dbReference>
<comment type="caution">
    <text evidence="12">The sequence shown here is derived from an EMBL/GenBank/DDBJ whole genome shotgun (WGS) entry which is preliminary data.</text>
</comment>